<dbReference type="AlphaFoldDB" id="A0A0U9HMQ3"/>
<dbReference type="Gene3D" id="3.40.50.620">
    <property type="entry name" value="HUPs"/>
    <property type="match status" value="1"/>
</dbReference>
<dbReference type="GO" id="GO:0005886">
    <property type="term" value="C:plasma membrane"/>
    <property type="evidence" value="ECO:0007669"/>
    <property type="project" value="TreeGrafter"/>
</dbReference>
<feature type="domain" description="DUF218" evidence="1">
    <location>
        <begin position="37"/>
        <end position="184"/>
    </location>
</feature>
<dbReference type="GO" id="GO:0043164">
    <property type="term" value="P:Gram-negative-bacterium-type cell wall biogenesis"/>
    <property type="evidence" value="ECO:0007669"/>
    <property type="project" value="TreeGrafter"/>
</dbReference>
<protein>
    <submittedName>
        <fullName evidence="2">Uncharacterized SAM-binding protein YcdF, DUF218 family</fullName>
    </submittedName>
</protein>
<dbReference type="InterPro" id="IPR014729">
    <property type="entry name" value="Rossmann-like_a/b/a_fold"/>
</dbReference>
<proteinExistence type="predicted"/>
<evidence type="ECO:0000313" key="2">
    <source>
        <dbReference type="EMBL" id="GAQ25375.1"/>
    </source>
</evidence>
<evidence type="ECO:0000259" key="1">
    <source>
        <dbReference type="Pfam" id="PF02698"/>
    </source>
</evidence>
<dbReference type="InterPro" id="IPR003848">
    <property type="entry name" value="DUF218"/>
</dbReference>
<organism evidence="2">
    <name type="scientific">Tepidanaerobacter syntrophicus</name>
    <dbReference type="NCBI Taxonomy" id="224999"/>
    <lineage>
        <taxon>Bacteria</taxon>
        <taxon>Bacillati</taxon>
        <taxon>Bacillota</taxon>
        <taxon>Clostridia</taxon>
        <taxon>Thermosediminibacterales</taxon>
        <taxon>Tepidanaerobacteraceae</taxon>
        <taxon>Tepidanaerobacter</taxon>
    </lineage>
</organism>
<evidence type="ECO:0000313" key="3">
    <source>
        <dbReference type="Proteomes" id="UP000062160"/>
    </source>
</evidence>
<reference evidence="2" key="1">
    <citation type="journal article" date="2016" name="Genome Announc.">
        <title>Draft Genome Sequence of the Syntrophic Lactate-Degrading Bacterium Tepidanaerobacter syntrophicus JLT.</title>
        <authorList>
            <person name="Matsuura N."/>
            <person name="Ohashi A."/>
            <person name="Tourlousse D.M."/>
            <person name="Sekiguchi Y."/>
        </authorList>
    </citation>
    <scope>NUCLEOTIDE SEQUENCE [LARGE SCALE GENOMIC DNA]</scope>
    <source>
        <strain evidence="2">JL</strain>
    </source>
</reference>
<keyword evidence="3" id="KW-1185">Reference proteome</keyword>
<name>A0A0U9HMQ3_9FIRM</name>
<dbReference type="InterPro" id="IPR051599">
    <property type="entry name" value="Cell_Envelope_Assoc"/>
</dbReference>
<dbReference type="Pfam" id="PF02698">
    <property type="entry name" value="DUF218"/>
    <property type="match status" value="1"/>
</dbReference>
<dbReference type="PANTHER" id="PTHR30336">
    <property type="entry name" value="INNER MEMBRANE PROTEIN, PROBABLE PERMEASE"/>
    <property type="match status" value="1"/>
</dbReference>
<dbReference type="RefSeq" id="WP_059032763.1">
    <property type="nucleotide sequence ID" value="NZ_DF977001.1"/>
</dbReference>
<sequence length="193" mass="22279">MLKRLLFIIVLVLLCSFLIIESLIIVNSFSDDDIPVDFIIILGAGLYGGEPSPSLRYRLQQALEYANKYPQVPIVVSGGQGSNEWISEAEAMQRFLVKHGIKEERIIKEDRSTNTGENLLFTREVIKYAGETERPKVMIVTSEYHMFRSKLLARRYGFIPYGICAPTPAYPRYLKPLYYIREYFAVIKSFFFD</sequence>
<gene>
    <name evidence="2" type="ORF">TSYNT_7396</name>
</gene>
<dbReference type="Proteomes" id="UP000062160">
    <property type="component" value="Unassembled WGS sequence"/>
</dbReference>
<accession>A0A0U9HMQ3</accession>
<dbReference type="OrthoDB" id="9782395at2"/>
<dbReference type="EMBL" id="DF977001">
    <property type="protein sequence ID" value="GAQ25375.1"/>
    <property type="molecule type" value="Genomic_DNA"/>
</dbReference>
<dbReference type="GO" id="GO:0000270">
    <property type="term" value="P:peptidoglycan metabolic process"/>
    <property type="evidence" value="ECO:0007669"/>
    <property type="project" value="TreeGrafter"/>
</dbReference>
<dbReference type="CDD" id="cd06259">
    <property type="entry name" value="YdcF-like"/>
    <property type="match status" value="1"/>
</dbReference>
<dbReference type="STRING" id="224999.GCA_001485475_01391"/>
<dbReference type="PANTHER" id="PTHR30336:SF4">
    <property type="entry name" value="ENVELOPE BIOGENESIS FACTOR ELYC"/>
    <property type="match status" value="1"/>
</dbReference>